<dbReference type="InterPro" id="IPR003598">
    <property type="entry name" value="Ig_sub2"/>
</dbReference>
<organism evidence="17 18">
    <name type="scientific">Phyllostomus discolor</name>
    <name type="common">pale spear-nosed bat</name>
    <dbReference type="NCBI Taxonomy" id="89673"/>
    <lineage>
        <taxon>Eukaryota</taxon>
        <taxon>Metazoa</taxon>
        <taxon>Chordata</taxon>
        <taxon>Craniata</taxon>
        <taxon>Vertebrata</taxon>
        <taxon>Euteleostomi</taxon>
        <taxon>Mammalia</taxon>
        <taxon>Eutheria</taxon>
        <taxon>Laurasiatheria</taxon>
        <taxon>Chiroptera</taxon>
        <taxon>Yangochiroptera</taxon>
        <taxon>Phyllostomidae</taxon>
        <taxon>Phyllostominae</taxon>
        <taxon>Phyllostomus</taxon>
    </lineage>
</organism>
<feature type="region of interest" description="Disordered" evidence="13">
    <location>
        <begin position="469"/>
        <end position="551"/>
    </location>
</feature>
<evidence type="ECO:0000256" key="5">
    <source>
        <dbReference type="ARBA" id="ARBA00022737"/>
    </source>
</evidence>
<feature type="transmembrane region" description="Helical" evidence="14">
    <location>
        <begin position="438"/>
        <end position="461"/>
    </location>
</feature>
<dbReference type="SMART" id="SM00409">
    <property type="entry name" value="IG"/>
    <property type="match status" value="3"/>
</dbReference>
<evidence type="ECO:0000256" key="4">
    <source>
        <dbReference type="ARBA" id="ARBA00022734"/>
    </source>
</evidence>
<evidence type="ECO:0000313" key="18">
    <source>
        <dbReference type="RefSeq" id="XP_035869161.1"/>
    </source>
</evidence>
<dbReference type="KEGG" id="pdic:114511130"/>
<evidence type="ECO:0000256" key="14">
    <source>
        <dbReference type="SAM" id="Phobius"/>
    </source>
</evidence>
<dbReference type="InterPro" id="IPR036179">
    <property type="entry name" value="Ig-like_dom_sf"/>
</dbReference>
<keyword evidence="5" id="KW-0677">Repeat</keyword>
<evidence type="ECO:0000259" key="16">
    <source>
        <dbReference type="PROSITE" id="PS50835"/>
    </source>
</evidence>
<feature type="domain" description="Ig-like" evidence="16">
    <location>
        <begin position="143"/>
        <end position="226"/>
    </location>
</feature>
<dbReference type="InterPro" id="IPR013106">
    <property type="entry name" value="Ig_V-set"/>
</dbReference>
<dbReference type="PANTHER" id="PTHR12035">
    <property type="entry name" value="SIALIC ACID BINDING IMMUNOGLOBULIN-LIKE LECTIN"/>
    <property type="match status" value="1"/>
</dbReference>
<gene>
    <name evidence="18" type="primary">LOC114511130</name>
</gene>
<dbReference type="FunFam" id="2.60.40.10:FF:000829">
    <property type="entry name" value="Sialic acid-binding Ig-like lectin 8"/>
    <property type="match status" value="1"/>
</dbReference>
<feature type="compositionally biased region" description="Polar residues" evidence="13">
    <location>
        <begin position="483"/>
        <end position="509"/>
    </location>
</feature>
<evidence type="ECO:0000256" key="3">
    <source>
        <dbReference type="ARBA" id="ARBA00022729"/>
    </source>
</evidence>
<dbReference type="GO" id="GO:0005886">
    <property type="term" value="C:plasma membrane"/>
    <property type="evidence" value="ECO:0007669"/>
    <property type="project" value="TreeGrafter"/>
</dbReference>
<evidence type="ECO:0000313" key="17">
    <source>
        <dbReference type="Proteomes" id="UP000504628"/>
    </source>
</evidence>
<dbReference type="RefSeq" id="XP_035869161.1">
    <property type="nucleotide sequence ID" value="XM_036013268.1"/>
</dbReference>
<evidence type="ECO:0000256" key="7">
    <source>
        <dbReference type="ARBA" id="ARBA00022989"/>
    </source>
</evidence>
<name>A0A7E6CQN2_9CHIR</name>
<accession>A0A7E6CQN2</accession>
<sequence>MVPLLLLPLLWGGSLQEQAGYELGVQQLVSVQEGLCIHVPCSFSYPLSSGSSSSKLYTYWYRHGDNTVSAVATNNLNKPLKRETQGRFLLADPKTNNCSLSIRDIRRSDTGTYVFRVERGRNVQYTYRDKKLTLRVTELTQKPDILIVEPLKSGHPTELTCSLPGSCQGGRAVAFSWVGAAVVSLNHQKLHSSVLTFTPRPQDHGTNLTCQVKHLSSLVTTERTIWLNVFYAPQSLTIGMSFRNVTALKIMQDTSIPILEGESLYLLCVADSNPPAQLSWFRGSPALNTIPISTTGILELPQIRAGEEGKFTCQARHLLGSQNISLSLSVVYPPWLLGPSCSWENENLHCSCSSRAQPTPSLRWQLEEGFLEGNHSNSSYVVTSSSTGSWANSSLNLCKGLSAGLRLSCQAENVHGAQRASVLLLPGKLVSVSRVVPAALGGAGAMALLFLCLCLIFFCVVKKHRRQAAERRKVTSDEDPVLSTATWGSQQNPRTHGPSDQESPPWDTSAQREEQDTQYVNLRFHGRKKREPQDKEATSTCLYSEIKKTSH</sequence>
<dbReference type="Proteomes" id="UP000504628">
    <property type="component" value="Chromosome 12"/>
</dbReference>
<evidence type="ECO:0000256" key="6">
    <source>
        <dbReference type="ARBA" id="ARBA00022889"/>
    </source>
</evidence>
<evidence type="ECO:0000256" key="15">
    <source>
        <dbReference type="SAM" id="SignalP"/>
    </source>
</evidence>
<keyword evidence="7 14" id="KW-1133">Transmembrane helix</keyword>
<evidence type="ECO:0000256" key="1">
    <source>
        <dbReference type="ARBA" id="ARBA00004479"/>
    </source>
</evidence>
<protein>
    <submittedName>
        <fullName evidence="18">Sialic acid-binding Ig-like lectin 5</fullName>
    </submittedName>
</protein>
<keyword evidence="4" id="KW-0430">Lectin</keyword>
<dbReference type="Pfam" id="PF13927">
    <property type="entry name" value="Ig_3"/>
    <property type="match status" value="1"/>
</dbReference>
<dbReference type="FunCoup" id="A0A7E6CQN2">
    <property type="interactions" value="4"/>
</dbReference>
<evidence type="ECO:0000256" key="10">
    <source>
        <dbReference type="ARBA" id="ARBA00023180"/>
    </source>
</evidence>
<dbReference type="PROSITE" id="PS00290">
    <property type="entry name" value="IG_MHC"/>
    <property type="match status" value="1"/>
</dbReference>
<dbReference type="InterPro" id="IPR003599">
    <property type="entry name" value="Ig_sub"/>
</dbReference>
<evidence type="ECO:0000256" key="8">
    <source>
        <dbReference type="ARBA" id="ARBA00023136"/>
    </source>
</evidence>
<feature type="chain" id="PRO_5029005948" evidence="15">
    <location>
        <begin position="17"/>
        <end position="551"/>
    </location>
</feature>
<keyword evidence="17" id="KW-1185">Reference proteome</keyword>
<evidence type="ECO:0000256" key="11">
    <source>
        <dbReference type="ARBA" id="ARBA00023319"/>
    </source>
</evidence>
<dbReference type="GeneID" id="114511130"/>
<feature type="domain" description="Ig-like" evidence="16">
    <location>
        <begin position="233"/>
        <end position="329"/>
    </location>
</feature>
<reference evidence="18" key="1">
    <citation type="submission" date="2025-08" db="UniProtKB">
        <authorList>
            <consortium name="RefSeq"/>
        </authorList>
    </citation>
    <scope>IDENTIFICATION</scope>
    <source>
        <tissue evidence="18">Muscle</tissue>
    </source>
</reference>
<comment type="similarity">
    <text evidence="12">Belongs to the immunoglobulin superfamily. SIGLEC (sialic acid binding Ig-like lectin) family.</text>
</comment>
<evidence type="ECO:0000256" key="13">
    <source>
        <dbReference type="SAM" id="MobiDB-lite"/>
    </source>
</evidence>
<dbReference type="GO" id="GO:0030246">
    <property type="term" value="F:carbohydrate binding"/>
    <property type="evidence" value="ECO:0007669"/>
    <property type="project" value="UniProtKB-KW"/>
</dbReference>
<evidence type="ECO:0000256" key="9">
    <source>
        <dbReference type="ARBA" id="ARBA00023157"/>
    </source>
</evidence>
<keyword evidence="3 15" id="KW-0732">Signal</keyword>
<dbReference type="Gene3D" id="2.60.40.10">
    <property type="entry name" value="Immunoglobulins"/>
    <property type="match status" value="4"/>
</dbReference>
<dbReference type="SMART" id="SM00408">
    <property type="entry name" value="IGc2"/>
    <property type="match status" value="1"/>
</dbReference>
<keyword evidence="9" id="KW-1015">Disulfide bond</keyword>
<dbReference type="InterPro" id="IPR003006">
    <property type="entry name" value="Ig/MHC_CS"/>
</dbReference>
<keyword evidence="10" id="KW-0325">Glycoprotein</keyword>
<keyword evidence="8 14" id="KW-0472">Membrane</keyword>
<dbReference type="GO" id="GO:0007155">
    <property type="term" value="P:cell adhesion"/>
    <property type="evidence" value="ECO:0007669"/>
    <property type="project" value="UniProtKB-KW"/>
</dbReference>
<proteinExistence type="inferred from homology"/>
<keyword evidence="6" id="KW-0130">Cell adhesion</keyword>
<dbReference type="PANTHER" id="PTHR12035:SF125">
    <property type="entry name" value="SIALIC ACID-BINDING IG-LIKE LECTIN 5"/>
    <property type="match status" value="1"/>
</dbReference>
<keyword evidence="2 14" id="KW-0812">Transmembrane</keyword>
<evidence type="ECO:0000256" key="12">
    <source>
        <dbReference type="ARBA" id="ARBA00038361"/>
    </source>
</evidence>
<dbReference type="InterPro" id="IPR007110">
    <property type="entry name" value="Ig-like_dom"/>
</dbReference>
<dbReference type="OrthoDB" id="10012075at2759"/>
<evidence type="ECO:0000256" key="2">
    <source>
        <dbReference type="ARBA" id="ARBA00022692"/>
    </source>
</evidence>
<dbReference type="SUPFAM" id="SSF48726">
    <property type="entry name" value="Immunoglobulin"/>
    <property type="match status" value="4"/>
</dbReference>
<dbReference type="AlphaFoldDB" id="A0A7E6CQN2"/>
<keyword evidence="11" id="KW-0393">Immunoglobulin domain</keyword>
<dbReference type="PROSITE" id="PS50835">
    <property type="entry name" value="IG_LIKE"/>
    <property type="match status" value="3"/>
</dbReference>
<feature type="domain" description="Ig-like" evidence="16">
    <location>
        <begin position="3"/>
        <end position="133"/>
    </location>
</feature>
<comment type="subcellular location">
    <subcellularLocation>
        <location evidence="1">Membrane</location>
        <topology evidence="1">Single-pass type I membrane protein</topology>
    </subcellularLocation>
</comment>
<dbReference type="GO" id="GO:0033691">
    <property type="term" value="F:sialic acid binding"/>
    <property type="evidence" value="ECO:0007669"/>
    <property type="project" value="TreeGrafter"/>
</dbReference>
<feature type="signal peptide" evidence="15">
    <location>
        <begin position="1"/>
        <end position="16"/>
    </location>
</feature>
<dbReference type="InterPro" id="IPR051036">
    <property type="entry name" value="SIGLEC"/>
</dbReference>
<dbReference type="InterPro" id="IPR013783">
    <property type="entry name" value="Ig-like_fold"/>
</dbReference>
<dbReference type="InParanoid" id="A0A7E6CQN2"/>
<dbReference type="Pfam" id="PF07686">
    <property type="entry name" value="V-set"/>
    <property type="match status" value="1"/>
</dbReference>